<evidence type="ECO:0000313" key="3">
    <source>
        <dbReference type="Proteomes" id="UP000276133"/>
    </source>
</evidence>
<dbReference type="OrthoDB" id="2162143at2759"/>
<dbReference type="PANTHER" id="PTHR20837:SF0">
    <property type="entry name" value="COILED-COIL AND C2 DOMAIN-CONTAINING PROTEIN 2A"/>
    <property type="match status" value="1"/>
</dbReference>
<keyword evidence="3" id="KW-1185">Reference proteome</keyword>
<feature type="non-terminal residue" evidence="2">
    <location>
        <position position="162"/>
    </location>
</feature>
<dbReference type="EMBL" id="REGN01013413">
    <property type="protein sequence ID" value="RMZ93952.1"/>
    <property type="molecule type" value="Genomic_DNA"/>
</dbReference>
<reference evidence="2 3" key="1">
    <citation type="journal article" date="2018" name="Sci. Rep.">
        <title>Genomic signatures of local adaptation to the degree of environmental predictability in rotifers.</title>
        <authorList>
            <person name="Franch-Gras L."/>
            <person name="Hahn C."/>
            <person name="Garcia-Roger E.M."/>
            <person name="Carmona M.J."/>
            <person name="Serra M."/>
            <person name="Gomez A."/>
        </authorList>
    </citation>
    <scope>NUCLEOTIDE SEQUENCE [LARGE SCALE GENOMIC DNA]</scope>
    <source>
        <strain evidence="2">HYR1</strain>
    </source>
</reference>
<dbReference type="PANTHER" id="PTHR20837">
    <property type="entry name" value="CENTROSOMAL PROTEIN-RELATED"/>
    <property type="match status" value="1"/>
</dbReference>
<protein>
    <submittedName>
        <fullName evidence="2">Coiled-coil and C2 domain-containing 2A</fullName>
    </submittedName>
</protein>
<dbReference type="Proteomes" id="UP000276133">
    <property type="component" value="Unassembled WGS sequence"/>
</dbReference>
<feature type="non-terminal residue" evidence="2">
    <location>
        <position position="1"/>
    </location>
</feature>
<gene>
    <name evidence="2" type="ORF">BpHYR1_041219</name>
</gene>
<dbReference type="InterPro" id="IPR028928">
    <property type="entry name" value="CC2D2AN-C2"/>
</dbReference>
<proteinExistence type="predicted"/>
<dbReference type="GO" id="GO:0035869">
    <property type="term" value="C:ciliary transition zone"/>
    <property type="evidence" value="ECO:0007669"/>
    <property type="project" value="TreeGrafter"/>
</dbReference>
<name>A0A3M7P4F9_BRAPC</name>
<evidence type="ECO:0000313" key="2">
    <source>
        <dbReference type="EMBL" id="RMZ93952.1"/>
    </source>
</evidence>
<organism evidence="2 3">
    <name type="scientific">Brachionus plicatilis</name>
    <name type="common">Marine rotifer</name>
    <name type="synonym">Brachionus muelleri</name>
    <dbReference type="NCBI Taxonomy" id="10195"/>
    <lineage>
        <taxon>Eukaryota</taxon>
        <taxon>Metazoa</taxon>
        <taxon>Spiralia</taxon>
        <taxon>Gnathifera</taxon>
        <taxon>Rotifera</taxon>
        <taxon>Eurotatoria</taxon>
        <taxon>Monogononta</taxon>
        <taxon>Pseudotrocha</taxon>
        <taxon>Ploima</taxon>
        <taxon>Brachionidae</taxon>
        <taxon>Brachionus</taxon>
    </lineage>
</organism>
<dbReference type="AlphaFoldDB" id="A0A3M7P4F9"/>
<evidence type="ECO:0000259" key="1">
    <source>
        <dbReference type="Pfam" id="PF15625"/>
    </source>
</evidence>
<dbReference type="STRING" id="10195.A0A3M7P4F9"/>
<dbReference type="GO" id="GO:1905515">
    <property type="term" value="P:non-motile cilium assembly"/>
    <property type="evidence" value="ECO:0007669"/>
    <property type="project" value="TreeGrafter"/>
</dbReference>
<feature type="domain" description="CC2D2A N-terminal C2" evidence="1">
    <location>
        <begin position="2"/>
        <end position="138"/>
    </location>
</feature>
<accession>A0A3M7P4F9</accession>
<sequence length="162" mass="18664">IEKKRRNKLIRTKVFVKIYLNHKLVYKTTESQLQNDFTVKWAQIFNVFMISRPDSVILQLFEKVDSTERMIAEVLIPTPDDNRTCQNYALEDFDFSSSEEFYMYLKTSNQSELFFTSGKLKAGLGWGVDENDTVLAPPKPQNASSAVLYAEDMKNFDAIAAL</sequence>
<dbReference type="InterPro" id="IPR052434">
    <property type="entry name" value="Tectonic-like_complex_comp"/>
</dbReference>
<dbReference type="GO" id="GO:1904491">
    <property type="term" value="P:protein localization to ciliary transition zone"/>
    <property type="evidence" value="ECO:0007669"/>
    <property type="project" value="TreeGrafter"/>
</dbReference>
<dbReference type="Pfam" id="PF15625">
    <property type="entry name" value="CC2D2AN-C2"/>
    <property type="match status" value="1"/>
</dbReference>
<comment type="caution">
    <text evidence="2">The sequence shown here is derived from an EMBL/GenBank/DDBJ whole genome shotgun (WGS) entry which is preliminary data.</text>
</comment>